<dbReference type="AlphaFoldDB" id="A0A853BRK2"/>
<protein>
    <submittedName>
        <fullName evidence="2">Uncharacterized protein</fullName>
    </submittedName>
</protein>
<evidence type="ECO:0000256" key="1">
    <source>
        <dbReference type="SAM" id="MobiDB-lite"/>
    </source>
</evidence>
<accession>A0A853BRK2</accession>
<evidence type="ECO:0000313" key="3">
    <source>
        <dbReference type="Proteomes" id="UP000575985"/>
    </source>
</evidence>
<reference evidence="2 3" key="1">
    <citation type="submission" date="2020-07" db="EMBL/GenBank/DDBJ databases">
        <title>Sequencing the genomes of 1000 actinobacteria strains.</title>
        <authorList>
            <person name="Klenk H.-P."/>
        </authorList>
    </citation>
    <scope>NUCLEOTIDE SEQUENCE [LARGE SCALE GENOMIC DNA]</scope>
    <source>
        <strain evidence="2 3">DSM 45927</strain>
    </source>
</reference>
<comment type="caution">
    <text evidence="2">The sequence shown here is derived from an EMBL/GenBank/DDBJ whole genome shotgun (WGS) entry which is preliminary data.</text>
</comment>
<proteinExistence type="predicted"/>
<dbReference type="Proteomes" id="UP000575985">
    <property type="component" value="Unassembled WGS sequence"/>
</dbReference>
<keyword evidence="3" id="KW-1185">Reference proteome</keyword>
<feature type="region of interest" description="Disordered" evidence="1">
    <location>
        <begin position="1"/>
        <end position="65"/>
    </location>
</feature>
<dbReference type="EMBL" id="JACCFO010000001">
    <property type="protein sequence ID" value="NYI97365.1"/>
    <property type="molecule type" value="Genomic_DNA"/>
</dbReference>
<organism evidence="2 3">
    <name type="scientific">Streptomonospora nanhaiensis</name>
    <dbReference type="NCBI Taxonomy" id="1323731"/>
    <lineage>
        <taxon>Bacteria</taxon>
        <taxon>Bacillati</taxon>
        <taxon>Actinomycetota</taxon>
        <taxon>Actinomycetes</taxon>
        <taxon>Streptosporangiales</taxon>
        <taxon>Nocardiopsidaceae</taxon>
        <taxon>Streptomonospora</taxon>
    </lineage>
</organism>
<sequence length="65" mass="6858">MWSLRARSGFVSRLPHAFDARPGAAGGARPGRGPRATQPADGEARGEGSPAQVAQRHTHSTGPWR</sequence>
<gene>
    <name evidence="2" type="ORF">HNR12_003642</name>
</gene>
<evidence type="ECO:0000313" key="2">
    <source>
        <dbReference type="EMBL" id="NYI97365.1"/>
    </source>
</evidence>
<name>A0A853BRK2_9ACTN</name>